<dbReference type="RefSeq" id="WP_115427981.1">
    <property type="nucleotide sequence ID" value="NZ_CP031367.1"/>
</dbReference>
<sequence length="224" mass="26890">MELLDEFKMDILTTCKSKLNDIVEDYLISRPNWYFLKIDRKEFNLKNEISKIFSINIPDIFIVGSSQLGFSISPSKNKYKFNSFREFPDGDNEESDIDVAIISSVFFEEELEKLYNYLGGYHIKFINEKFCGIERGTDRKLNKVYYQDFSTYLLKGWLRSDKMPLDYKFLSEEIDLELKALRKKYNRKINIGIYKSYFYLINYHLKNIEKIQNYLEEEENSRCQ</sequence>
<evidence type="ECO:0000313" key="3">
    <source>
        <dbReference type="Proteomes" id="UP000254504"/>
    </source>
</evidence>
<keyword evidence="4" id="KW-1185">Reference proteome</keyword>
<evidence type="ECO:0000313" key="1">
    <source>
        <dbReference type="EMBL" id="AXK48447.1"/>
    </source>
</evidence>
<accession>A0AAD0QID7</accession>
<gene>
    <name evidence="1" type="ORF">ATR_0574</name>
    <name evidence="2" type="ORF">CRU87_09000</name>
</gene>
<organism evidence="1 3">
    <name type="scientific">Aliarcobacter trophiarum LMG 25534</name>
    <dbReference type="NCBI Taxonomy" id="1032241"/>
    <lineage>
        <taxon>Bacteria</taxon>
        <taxon>Pseudomonadati</taxon>
        <taxon>Campylobacterota</taxon>
        <taxon>Epsilonproteobacteria</taxon>
        <taxon>Campylobacterales</taxon>
        <taxon>Arcobacteraceae</taxon>
        <taxon>Aliarcobacter</taxon>
    </lineage>
</organism>
<protein>
    <submittedName>
        <fullName evidence="1">Uncharacterized protein</fullName>
    </submittedName>
</protein>
<dbReference type="Proteomes" id="UP000254504">
    <property type="component" value="Chromosome"/>
</dbReference>
<reference evidence="1 3" key="2">
    <citation type="submission" date="2018-07" db="EMBL/GenBank/DDBJ databases">
        <title>Complete genome of the Arcobacter trophiarum type strain LMG 25534.</title>
        <authorList>
            <person name="Miller W.G."/>
            <person name="Yee E."/>
        </authorList>
    </citation>
    <scope>NUCLEOTIDE SEQUENCE [LARGE SCALE GENOMIC DNA]</scope>
    <source>
        <strain evidence="1 3">LMG 25534</strain>
    </source>
</reference>
<dbReference type="AlphaFoldDB" id="A0AAD0QID7"/>
<proteinExistence type="predicted"/>
<dbReference type="KEGG" id="atp:ATR_0574"/>
<dbReference type="Proteomes" id="UP000289132">
    <property type="component" value="Unassembled WGS sequence"/>
</dbReference>
<dbReference type="EMBL" id="PDKD01000020">
    <property type="protein sequence ID" value="RXJ89578.1"/>
    <property type="molecule type" value="Genomic_DNA"/>
</dbReference>
<dbReference type="EMBL" id="CP031367">
    <property type="protein sequence ID" value="AXK48447.1"/>
    <property type="molecule type" value="Genomic_DNA"/>
</dbReference>
<evidence type="ECO:0000313" key="2">
    <source>
        <dbReference type="EMBL" id="RXJ89578.1"/>
    </source>
</evidence>
<name>A0AAD0QID7_9BACT</name>
<reference evidence="2 4" key="1">
    <citation type="submission" date="2017-10" db="EMBL/GenBank/DDBJ databases">
        <title>Genomics of the genus Arcobacter.</title>
        <authorList>
            <person name="Perez-Cataluna A."/>
            <person name="Figueras M.J."/>
        </authorList>
    </citation>
    <scope>NUCLEOTIDE SEQUENCE [LARGE SCALE GENOMIC DNA]</scope>
    <source>
        <strain evidence="2 4">LMG 25534</strain>
    </source>
</reference>
<evidence type="ECO:0000313" key="4">
    <source>
        <dbReference type="Proteomes" id="UP000289132"/>
    </source>
</evidence>